<feature type="domain" description="DDE Tnp4" evidence="8">
    <location>
        <begin position="166"/>
        <end position="329"/>
    </location>
</feature>
<sequence length="382" mass="43966">MNKKKKVSIALLLFVATRRNVQRTRWIKDWLKKKERYGHVELLKEIVITDESDFFNYFRKDNINFVKLLKMIEPYLKRQDTIMREAVPVEEKLAVTLRYLAKGRHFEDLKFSALLGPRTISYVVMETCEALIYVLKDYMKFPSSTDDWLKISKEFEKKFPNCLGAIDGKHIAIIKPASSGSLYFNYKGFFSIVLLAVVDAKKKFIMVDIGTNGRLSDGAVLFYSEFGRMFNNSQLNLPPPASLPNTSEKFPFVFLTDDGFALKPNLLKPYPLGTDSATQNFNRILSSTRVNVENAFGILATRFGVFHKPIHLSPKKARLVTETCCYLHNFLSDEVSGYGKLNDQEVMQPNLLTNLQQTRARNCNMDAKKARDKFRDFVIITD</sequence>
<evidence type="ECO:0000256" key="6">
    <source>
        <dbReference type="ARBA" id="ARBA00022801"/>
    </source>
</evidence>
<keyword evidence="6" id="KW-0378">Hydrolase</keyword>
<dbReference type="InterPro" id="IPR027806">
    <property type="entry name" value="HARBI1_dom"/>
</dbReference>
<proteinExistence type="inferred from homology"/>
<dbReference type="PANTHER" id="PTHR22930:SF284">
    <property type="entry name" value="DDE TNP4 DOMAIN-CONTAINING PROTEIN"/>
    <property type="match status" value="1"/>
</dbReference>
<dbReference type="EMBL" id="JAVRBK010000005">
    <property type="protein sequence ID" value="KAK5643340.1"/>
    <property type="molecule type" value="Genomic_DNA"/>
</dbReference>
<keyword evidence="5" id="KW-0479">Metal-binding</keyword>
<keyword evidence="7" id="KW-0539">Nucleus</keyword>
<evidence type="ECO:0000259" key="8">
    <source>
        <dbReference type="Pfam" id="PF13359"/>
    </source>
</evidence>
<keyword evidence="4" id="KW-0540">Nuclease</keyword>
<comment type="cofactor">
    <cofactor evidence="1">
        <name>a divalent metal cation</name>
        <dbReference type="ChEBI" id="CHEBI:60240"/>
    </cofactor>
</comment>
<evidence type="ECO:0000256" key="7">
    <source>
        <dbReference type="ARBA" id="ARBA00023242"/>
    </source>
</evidence>
<keyword evidence="10" id="KW-1185">Reference proteome</keyword>
<dbReference type="AlphaFoldDB" id="A0AAN7ZEQ6"/>
<evidence type="ECO:0000256" key="3">
    <source>
        <dbReference type="ARBA" id="ARBA00006958"/>
    </source>
</evidence>
<comment type="subcellular location">
    <subcellularLocation>
        <location evidence="2">Nucleus</location>
    </subcellularLocation>
</comment>
<dbReference type="PANTHER" id="PTHR22930">
    <property type="match status" value="1"/>
</dbReference>
<dbReference type="Pfam" id="PF13359">
    <property type="entry name" value="DDE_Tnp_4"/>
    <property type="match status" value="1"/>
</dbReference>
<name>A0AAN7ZEQ6_9COLE</name>
<evidence type="ECO:0000256" key="1">
    <source>
        <dbReference type="ARBA" id="ARBA00001968"/>
    </source>
</evidence>
<dbReference type="GO" id="GO:0005634">
    <property type="term" value="C:nucleus"/>
    <property type="evidence" value="ECO:0007669"/>
    <property type="project" value="UniProtKB-SubCell"/>
</dbReference>
<comment type="similarity">
    <text evidence="3">Belongs to the HARBI1 family.</text>
</comment>
<evidence type="ECO:0000313" key="10">
    <source>
        <dbReference type="Proteomes" id="UP001329430"/>
    </source>
</evidence>
<gene>
    <name evidence="9" type="ORF">RI129_007185</name>
</gene>
<evidence type="ECO:0000256" key="2">
    <source>
        <dbReference type="ARBA" id="ARBA00004123"/>
    </source>
</evidence>
<dbReference type="GO" id="GO:0016787">
    <property type="term" value="F:hydrolase activity"/>
    <property type="evidence" value="ECO:0007669"/>
    <property type="project" value="UniProtKB-KW"/>
</dbReference>
<evidence type="ECO:0000256" key="4">
    <source>
        <dbReference type="ARBA" id="ARBA00022722"/>
    </source>
</evidence>
<accession>A0AAN7ZEQ6</accession>
<dbReference type="InterPro" id="IPR045249">
    <property type="entry name" value="HARBI1-like"/>
</dbReference>
<comment type="caution">
    <text evidence="9">The sequence shown here is derived from an EMBL/GenBank/DDBJ whole genome shotgun (WGS) entry which is preliminary data.</text>
</comment>
<reference evidence="9 10" key="1">
    <citation type="journal article" date="2024" name="Insects">
        <title>An Improved Chromosome-Level Genome Assembly of the Firefly Pyrocoelia pectoralis.</title>
        <authorList>
            <person name="Fu X."/>
            <person name="Meyer-Rochow V.B."/>
            <person name="Ballantyne L."/>
            <person name="Zhu X."/>
        </authorList>
    </citation>
    <scope>NUCLEOTIDE SEQUENCE [LARGE SCALE GENOMIC DNA]</scope>
    <source>
        <strain evidence="9">XCY_ONT2</strain>
    </source>
</reference>
<dbReference type="Proteomes" id="UP001329430">
    <property type="component" value="Chromosome 5"/>
</dbReference>
<protein>
    <recommendedName>
        <fullName evidence="8">DDE Tnp4 domain-containing protein</fullName>
    </recommendedName>
</protein>
<dbReference type="GO" id="GO:0004518">
    <property type="term" value="F:nuclease activity"/>
    <property type="evidence" value="ECO:0007669"/>
    <property type="project" value="UniProtKB-KW"/>
</dbReference>
<evidence type="ECO:0000256" key="5">
    <source>
        <dbReference type="ARBA" id="ARBA00022723"/>
    </source>
</evidence>
<evidence type="ECO:0000313" key="9">
    <source>
        <dbReference type="EMBL" id="KAK5643340.1"/>
    </source>
</evidence>
<dbReference type="GO" id="GO:0046872">
    <property type="term" value="F:metal ion binding"/>
    <property type="evidence" value="ECO:0007669"/>
    <property type="project" value="UniProtKB-KW"/>
</dbReference>
<organism evidence="9 10">
    <name type="scientific">Pyrocoelia pectoralis</name>
    <dbReference type="NCBI Taxonomy" id="417401"/>
    <lineage>
        <taxon>Eukaryota</taxon>
        <taxon>Metazoa</taxon>
        <taxon>Ecdysozoa</taxon>
        <taxon>Arthropoda</taxon>
        <taxon>Hexapoda</taxon>
        <taxon>Insecta</taxon>
        <taxon>Pterygota</taxon>
        <taxon>Neoptera</taxon>
        <taxon>Endopterygota</taxon>
        <taxon>Coleoptera</taxon>
        <taxon>Polyphaga</taxon>
        <taxon>Elateriformia</taxon>
        <taxon>Elateroidea</taxon>
        <taxon>Lampyridae</taxon>
        <taxon>Lampyrinae</taxon>
        <taxon>Pyrocoelia</taxon>
    </lineage>
</organism>